<evidence type="ECO:0000259" key="9">
    <source>
        <dbReference type="Pfam" id="PF13718"/>
    </source>
</evidence>
<dbReference type="InterPro" id="IPR032672">
    <property type="entry name" value="TmcA/NAT10/Kre33"/>
</dbReference>
<dbReference type="Gene3D" id="3.40.630.30">
    <property type="match status" value="1"/>
</dbReference>
<dbReference type="GO" id="GO:0008033">
    <property type="term" value="P:tRNA processing"/>
    <property type="evidence" value="ECO:0007669"/>
    <property type="project" value="UniProtKB-KW"/>
</dbReference>
<evidence type="ECO:0000313" key="11">
    <source>
        <dbReference type="Proteomes" id="UP000031197"/>
    </source>
</evidence>
<dbReference type="PANTHER" id="PTHR10925">
    <property type="entry name" value="N-ACETYLTRANSFERASE 10"/>
    <property type="match status" value="1"/>
</dbReference>
<dbReference type="Pfam" id="PF13718">
    <property type="entry name" value="GNAT_acetyltr_2"/>
    <property type="match status" value="1"/>
</dbReference>
<evidence type="ECO:0000256" key="5">
    <source>
        <dbReference type="ARBA" id="ARBA00023315"/>
    </source>
</evidence>
<keyword evidence="11" id="KW-1185">Reference proteome</keyword>
<gene>
    <name evidence="10" type="ORF">RJ41_16075</name>
</gene>
<evidence type="ECO:0000313" key="10">
    <source>
        <dbReference type="EMBL" id="KHT44397.1"/>
    </source>
</evidence>
<keyword evidence="3" id="KW-0547">Nucleotide-binding</keyword>
<feature type="domain" description="TmcA/NAT10 N-terminal" evidence="8">
    <location>
        <begin position="26"/>
        <end position="150"/>
    </location>
</feature>
<dbReference type="Proteomes" id="UP000031197">
    <property type="component" value="Unassembled WGS sequence"/>
</dbReference>
<dbReference type="EMBL" id="JWLW01000066">
    <property type="protein sequence ID" value="KHT44397.1"/>
    <property type="molecule type" value="Genomic_DNA"/>
</dbReference>
<dbReference type="AlphaFoldDB" id="A0A0B3XZN3"/>
<dbReference type="GO" id="GO:1904812">
    <property type="term" value="P:rRNA acetylation involved in maturation of SSU-rRNA"/>
    <property type="evidence" value="ECO:0007669"/>
    <property type="project" value="TreeGrafter"/>
</dbReference>
<accession>A0A0B3XZN3</accession>
<feature type="domain" description="TcmA/NAT10 helicase" evidence="7">
    <location>
        <begin position="209"/>
        <end position="394"/>
    </location>
</feature>
<evidence type="ECO:0000256" key="6">
    <source>
        <dbReference type="SAM" id="MobiDB-lite"/>
    </source>
</evidence>
<dbReference type="GO" id="GO:0000049">
    <property type="term" value="F:tRNA binding"/>
    <property type="evidence" value="ECO:0007669"/>
    <property type="project" value="TreeGrafter"/>
</dbReference>
<dbReference type="GO" id="GO:1990883">
    <property type="term" value="F:18S rRNA cytidine N-acetyltransferase activity"/>
    <property type="evidence" value="ECO:0007669"/>
    <property type="project" value="TreeGrafter"/>
</dbReference>
<feature type="compositionally biased region" description="Low complexity" evidence="6">
    <location>
        <begin position="258"/>
        <end position="269"/>
    </location>
</feature>
<keyword evidence="2" id="KW-0819">tRNA processing</keyword>
<dbReference type="InterPro" id="IPR007807">
    <property type="entry name" value="TcmA/NAT10_helicase"/>
</dbReference>
<proteinExistence type="predicted"/>
<sequence length="775" mass="85853">MALTQLREWLLAPYCEDGSNVTPPLHRKMLVVSGGNAFCNAALCCIHSLADDVSSISIASFTGNTLKGKKRKQVLGSEYDMAILDCRDTFKPGDMMAVAGTVKRKGCLVIVCPDFSEWVENVSVPFISEGFTFSRSRYLARFIERLRNNAYVAFHTETKTILPDIERYRVDQISKQHAFKSALFKTQEQQDAYERLYQAFSVNQLNALVTAPRGRGKSSLLGIFIDSLISEGKNVLLTSEQVSNVTNLMSRINKHKGSMPPSLSSSYGSSDDKDQMPVNHKITPLGSVKWVPPDSELLYGSCPSSGCNNNARFDLVVVDEAASLPLPVVARILAHNPQWVLSTTLQGYEGSGNGFIHKLIPNLPNTVEHLSLSTPLRWFDKDPVERFLNHTCLFEEYSEKDTPCLSPPENRTNNIAHLEQEDSALLMKVCSFNICTFENIPEHMLQQVMSLLALAHYQTTPDDFMRLLDSPDVLVATLKTERLVLAAAIINIEGGNSLSTLSCEIASGRRRPQGHLGAQRLTLLSADPEAATFNYWRINRIAVQPKLQARGVGSYLIQKLIETTHGQAIDAMCTSYGTTAKLDKFWSNNGFQIVDYGRKPNKASGETSALAILPKTSNAKAMVARLIALKTSLTSAAMLDELPHSVLSTYVNKLVHFTQGTRPLDDVWPVLNKLACEIQPMSSTNDHKSRRNSKGQKYSNLALERAELLALLNKLVNIIESEGYLKALFTSSDTEIGCIKALLINHNIKVNGLKELTSLIRTTVHPAFDSINRFI</sequence>
<dbReference type="InterPro" id="IPR027417">
    <property type="entry name" value="P-loop_NTPase"/>
</dbReference>
<dbReference type="Gene3D" id="3.40.50.11040">
    <property type="match status" value="1"/>
</dbReference>
<organism evidence="10 11">
    <name type="scientific">Alteromonas marina</name>
    <dbReference type="NCBI Taxonomy" id="203795"/>
    <lineage>
        <taxon>Bacteria</taxon>
        <taxon>Pseudomonadati</taxon>
        <taxon>Pseudomonadota</taxon>
        <taxon>Gammaproteobacteria</taxon>
        <taxon>Alteromonadales</taxon>
        <taxon>Alteromonadaceae</taxon>
        <taxon>Alteromonas/Salinimonas group</taxon>
        <taxon>Alteromonas</taxon>
    </lineage>
</organism>
<evidence type="ECO:0000256" key="3">
    <source>
        <dbReference type="ARBA" id="ARBA00022741"/>
    </source>
</evidence>
<dbReference type="GO" id="GO:0005524">
    <property type="term" value="F:ATP binding"/>
    <property type="evidence" value="ECO:0007669"/>
    <property type="project" value="UniProtKB-KW"/>
</dbReference>
<dbReference type="CDD" id="cd04301">
    <property type="entry name" value="NAT_SF"/>
    <property type="match status" value="1"/>
</dbReference>
<dbReference type="InterPro" id="IPR000182">
    <property type="entry name" value="GNAT_dom"/>
</dbReference>
<dbReference type="RefSeq" id="WP_039222946.1">
    <property type="nucleotide sequence ID" value="NZ_JWLW01000066.1"/>
</dbReference>
<name>A0A0B3XZN3_9ALTE</name>
<protein>
    <recommendedName>
        <fullName evidence="12">N-acetyltransferase domain-containing protein</fullName>
    </recommendedName>
</protein>
<dbReference type="Pfam" id="PF05127">
    <property type="entry name" value="NAT10_TcmA_helicase"/>
    <property type="match status" value="1"/>
</dbReference>
<feature type="region of interest" description="Disordered" evidence="6">
    <location>
        <begin position="253"/>
        <end position="273"/>
    </location>
</feature>
<dbReference type="InterPro" id="IPR013562">
    <property type="entry name" value="TmcA/NAT10_N"/>
</dbReference>
<feature type="domain" description="N-acetyltransferase" evidence="9">
    <location>
        <begin position="447"/>
        <end position="568"/>
    </location>
</feature>
<evidence type="ECO:0000256" key="4">
    <source>
        <dbReference type="ARBA" id="ARBA00022840"/>
    </source>
</evidence>
<dbReference type="InterPro" id="IPR016181">
    <property type="entry name" value="Acyl_CoA_acyltransferase"/>
</dbReference>
<dbReference type="SUPFAM" id="SSF52540">
    <property type="entry name" value="P-loop containing nucleoside triphosphate hydrolases"/>
    <property type="match status" value="1"/>
</dbReference>
<evidence type="ECO:0008006" key="12">
    <source>
        <dbReference type="Google" id="ProtNLM"/>
    </source>
</evidence>
<evidence type="ECO:0000259" key="7">
    <source>
        <dbReference type="Pfam" id="PF05127"/>
    </source>
</evidence>
<dbReference type="OrthoDB" id="5578851at2"/>
<comment type="caution">
    <text evidence="10">The sequence shown here is derived from an EMBL/GenBank/DDBJ whole genome shotgun (WGS) entry which is preliminary data.</text>
</comment>
<keyword evidence="4" id="KW-0067">ATP-binding</keyword>
<dbReference type="Gene3D" id="3.40.50.300">
    <property type="entry name" value="P-loop containing nucleotide triphosphate hydrolases"/>
    <property type="match status" value="1"/>
</dbReference>
<evidence type="ECO:0000256" key="1">
    <source>
        <dbReference type="ARBA" id="ARBA00022679"/>
    </source>
</evidence>
<dbReference type="PANTHER" id="PTHR10925:SF5">
    <property type="entry name" value="RNA CYTIDINE ACETYLTRANSFERASE"/>
    <property type="match status" value="1"/>
</dbReference>
<keyword evidence="1" id="KW-0808">Transferase</keyword>
<reference evidence="10 11" key="1">
    <citation type="submission" date="2014-12" db="EMBL/GenBank/DDBJ databases">
        <title>Genome sequencing of Alteromonas marina AD001.</title>
        <authorList>
            <person name="Adrian T.G.S."/>
            <person name="Chan K.G."/>
        </authorList>
    </citation>
    <scope>NUCLEOTIDE SEQUENCE [LARGE SCALE GENOMIC DNA]</scope>
    <source>
        <strain evidence="10 11">AD001</strain>
    </source>
</reference>
<evidence type="ECO:0000259" key="8">
    <source>
        <dbReference type="Pfam" id="PF08351"/>
    </source>
</evidence>
<keyword evidence="5" id="KW-0012">Acyltransferase</keyword>
<dbReference type="SUPFAM" id="SSF55729">
    <property type="entry name" value="Acyl-CoA N-acyltransferases (Nat)"/>
    <property type="match status" value="1"/>
</dbReference>
<evidence type="ECO:0000256" key="2">
    <source>
        <dbReference type="ARBA" id="ARBA00022694"/>
    </source>
</evidence>
<dbReference type="Pfam" id="PF08351">
    <property type="entry name" value="TmcA_N"/>
    <property type="match status" value="1"/>
</dbReference>